<organism evidence="2 3">
    <name type="scientific">Hydrogenophaga borbori</name>
    <dbReference type="NCBI Taxonomy" id="2294117"/>
    <lineage>
        <taxon>Bacteria</taxon>
        <taxon>Pseudomonadati</taxon>
        <taxon>Pseudomonadota</taxon>
        <taxon>Betaproteobacteria</taxon>
        <taxon>Burkholderiales</taxon>
        <taxon>Comamonadaceae</taxon>
        <taxon>Hydrogenophaga</taxon>
    </lineage>
</organism>
<reference evidence="2 3" key="1">
    <citation type="submission" date="2018-08" db="EMBL/GenBank/DDBJ databases">
        <title>Hydrogenophaga sp. LA-38 isolated from sludge.</title>
        <authorList>
            <person name="Im W.-T."/>
        </authorList>
    </citation>
    <scope>NUCLEOTIDE SEQUENCE [LARGE SCALE GENOMIC DNA]</scope>
    <source>
        <strain evidence="2 3">LA-38</strain>
    </source>
</reference>
<dbReference type="Proteomes" id="UP000261931">
    <property type="component" value="Unassembled WGS sequence"/>
</dbReference>
<dbReference type="AlphaFoldDB" id="A0A372EGS4"/>
<feature type="chain" id="PRO_5016977114" description="WxL domain-containing protein" evidence="1">
    <location>
        <begin position="26"/>
        <end position="201"/>
    </location>
</feature>
<dbReference type="EMBL" id="QVLS01000010">
    <property type="protein sequence ID" value="RFP77664.1"/>
    <property type="molecule type" value="Genomic_DNA"/>
</dbReference>
<dbReference type="RefSeq" id="WP_116960061.1">
    <property type="nucleotide sequence ID" value="NZ_QVLS01000010.1"/>
</dbReference>
<evidence type="ECO:0000256" key="1">
    <source>
        <dbReference type="SAM" id="SignalP"/>
    </source>
</evidence>
<keyword evidence="1" id="KW-0732">Signal</keyword>
<sequence>MKSPARLLTATAAAAAALLSTQALHAESTYGYNSAGTGAVSATARVNVNVSIPKLIMLRVGSAGATVDNVDIALTPSSSTFGNGDSQGFAWDGSAPTFTASTVAGLNAFAWTNASGATLTGAVSTPDTGTTGLTAASILVSANAADSLQHPGANTGGFTTQPIPANTLQTGTWTYSVDAAAAAAASAGAFSQTVTYTASAL</sequence>
<keyword evidence="3" id="KW-1185">Reference proteome</keyword>
<protein>
    <recommendedName>
        <fullName evidence="4">WxL domain-containing protein</fullName>
    </recommendedName>
</protein>
<feature type="signal peptide" evidence="1">
    <location>
        <begin position="1"/>
        <end position="25"/>
    </location>
</feature>
<evidence type="ECO:0000313" key="2">
    <source>
        <dbReference type="EMBL" id="RFP77664.1"/>
    </source>
</evidence>
<evidence type="ECO:0000313" key="3">
    <source>
        <dbReference type="Proteomes" id="UP000261931"/>
    </source>
</evidence>
<accession>A0A372EGS4</accession>
<comment type="caution">
    <text evidence="2">The sequence shown here is derived from an EMBL/GenBank/DDBJ whole genome shotgun (WGS) entry which is preliminary data.</text>
</comment>
<gene>
    <name evidence="2" type="ORF">DY262_15795</name>
</gene>
<proteinExistence type="predicted"/>
<name>A0A372EGS4_9BURK</name>
<evidence type="ECO:0008006" key="4">
    <source>
        <dbReference type="Google" id="ProtNLM"/>
    </source>
</evidence>